<accession>A0A086SUG1</accession>
<proteinExistence type="predicted"/>
<keyword evidence="2" id="KW-1185">Reference proteome</keyword>
<name>A0A086SUG1_HAPC1</name>
<dbReference type="Proteomes" id="UP000029964">
    <property type="component" value="Unassembled WGS sequence"/>
</dbReference>
<comment type="caution">
    <text evidence="1">The sequence shown here is derived from an EMBL/GenBank/DDBJ whole genome shotgun (WGS) entry which is preliminary data.</text>
</comment>
<gene>
    <name evidence="1" type="ORF">ACRE_085590</name>
</gene>
<dbReference type="HOGENOM" id="CLU_028752_0_0_1"/>
<reference evidence="2" key="1">
    <citation type="journal article" date="2014" name="Genome Announc.">
        <title>Genome sequence and annotation of Acremonium chrysogenum, producer of the beta-lactam antibiotic cephalosporin C.</title>
        <authorList>
            <person name="Terfehr D."/>
            <person name="Dahlmann T.A."/>
            <person name="Specht T."/>
            <person name="Zadra I."/>
            <person name="Kuernsteiner H."/>
            <person name="Kueck U."/>
        </authorList>
    </citation>
    <scope>NUCLEOTIDE SEQUENCE [LARGE SCALE GENOMIC DNA]</scope>
    <source>
        <strain evidence="2">ATCC 11550 / CBS 779.69 / DSM 880 / IAM 14645 / JCM 23072 / IMI 49137</strain>
    </source>
</reference>
<protein>
    <submittedName>
        <fullName evidence="1">Uncharacterized protein</fullName>
    </submittedName>
</protein>
<dbReference type="PANTHER" id="PTHR13109">
    <property type="entry name" value="NEUROCHONDRIN"/>
    <property type="match status" value="1"/>
</dbReference>
<dbReference type="InterPro" id="IPR016024">
    <property type="entry name" value="ARM-type_fold"/>
</dbReference>
<dbReference type="OrthoDB" id="8962942at2759"/>
<organism evidence="1 2">
    <name type="scientific">Hapsidospora chrysogenum (strain ATCC 11550 / CBS 779.69 / DSM 880 / IAM 14645 / JCM 23072 / IMI 49137)</name>
    <name type="common">Acremonium chrysogenum</name>
    <dbReference type="NCBI Taxonomy" id="857340"/>
    <lineage>
        <taxon>Eukaryota</taxon>
        <taxon>Fungi</taxon>
        <taxon>Dikarya</taxon>
        <taxon>Ascomycota</taxon>
        <taxon>Pezizomycotina</taxon>
        <taxon>Sordariomycetes</taxon>
        <taxon>Hypocreomycetidae</taxon>
        <taxon>Hypocreales</taxon>
        <taxon>Bionectriaceae</taxon>
        <taxon>Hapsidospora</taxon>
    </lineage>
</organism>
<evidence type="ECO:0000313" key="2">
    <source>
        <dbReference type="Proteomes" id="UP000029964"/>
    </source>
</evidence>
<dbReference type="InterPro" id="IPR008709">
    <property type="entry name" value="Neurochondrin"/>
</dbReference>
<dbReference type="EMBL" id="JPKY01000171">
    <property type="protein sequence ID" value="KFH40743.1"/>
    <property type="molecule type" value="Genomic_DNA"/>
</dbReference>
<dbReference type="SUPFAM" id="SSF48371">
    <property type="entry name" value="ARM repeat"/>
    <property type="match status" value="1"/>
</dbReference>
<dbReference type="AlphaFoldDB" id="A0A086SUG1"/>
<dbReference type="Pfam" id="PF05536">
    <property type="entry name" value="Neurochondrin"/>
    <property type="match status" value="1"/>
</dbReference>
<evidence type="ECO:0000313" key="1">
    <source>
        <dbReference type="EMBL" id="KFH40743.1"/>
    </source>
</evidence>
<dbReference type="PANTHER" id="PTHR13109:SF7">
    <property type="entry name" value="NEUROCHONDRIN"/>
    <property type="match status" value="1"/>
</dbReference>
<sequence>MDESTEASRQAPRAGDAANLQKIKTLLKARDDTQRFVGLALLKSVLDNSPQLREDQDEVQSLWTSISPKFLDRLLKTGSTPSNKDAKDMLDLAVSVLHTFSLLLPESSRDHSRFTDRIPLLVAAALHSREQTTTLLLQLLSTLASLQHGAEALVRVDDLSPLTEIASSNTLALDVLYYAWLNAMEGSISRESLAATVDKTLKILVPSFSGTDAVTLLDFLGNFLRQADKAILPSSPAWLKTAVGYIKTLVTSRPTPEARAAYTNAAASFLQAYPEDAAKLLFTDASTDDKPFGYLFVNLLLIDIRSSIPMLLEQLNSPEYQKTSRRLASAFDVVAIFVGFLVRSLDDDGPMVMQADNLLKLRKAISETMSVTIEYLRDRWDASFAGAMGLHPEARVGTAETEMGSRQTLHWDSMKNTADEDPLTLSALRTLSLWLREDDNDTLLKEATGLTDMLMELYQSSSPERIDFRPAALVALEALVMIEKGREMLIKQEGWKILSRDLTSTLQEFSTLGPDDARRGIDIVRVLISIAEQERTGTAEEWMDLITVVAAWDISEQPQDPLMREFELAVLQLCSTVLERANEGMKRRYRLSKSAIYGLASRLAETVDQDDVLREQMDDVLAALRSINY</sequence>